<name>A0A7T4U485_MAMSC</name>
<dbReference type="AlphaFoldDB" id="A0A7T4U485"/>
<dbReference type="PANTHER" id="PTHR42734:SF5">
    <property type="entry name" value="IRON TRANSPORT SYSTEM ATP-BINDING PROTEIN HI_0361-RELATED"/>
    <property type="match status" value="1"/>
</dbReference>
<dbReference type="Proteomes" id="UP000640299">
    <property type="component" value="Chromosome"/>
</dbReference>
<dbReference type="CDD" id="cd03235">
    <property type="entry name" value="ABC_Metallic_Cations"/>
    <property type="match status" value="1"/>
</dbReference>
<dbReference type="Gene3D" id="3.40.50.300">
    <property type="entry name" value="P-loop containing nucleotide triphosphate hydrolases"/>
    <property type="match status" value="1"/>
</dbReference>
<reference evidence="6" key="2">
    <citation type="submission" date="2021-02" db="EMBL/GenBank/DDBJ databases">
        <title>cfr and optrA-positive Staphylococcus spp.</title>
        <authorList>
            <person name="Chen L."/>
        </authorList>
    </citation>
    <scope>NUCLEOTIDE SEQUENCE</scope>
    <source>
        <strain evidence="6">GDQ20D70P</strain>
    </source>
</reference>
<dbReference type="GO" id="GO:0016887">
    <property type="term" value="F:ATP hydrolysis activity"/>
    <property type="evidence" value="ECO:0007669"/>
    <property type="project" value="InterPro"/>
</dbReference>
<keyword evidence="3" id="KW-0547">Nucleotide-binding</keyword>
<dbReference type="PROSITE" id="PS00211">
    <property type="entry name" value="ABC_TRANSPORTER_1"/>
    <property type="match status" value="1"/>
</dbReference>
<dbReference type="GO" id="GO:0005524">
    <property type="term" value="F:ATP binding"/>
    <property type="evidence" value="ECO:0007669"/>
    <property type="project" value="UniProtKB-KW"/>
</dbReference>
<dbReference type="PROSITE" id="PS50893">
    <property type="entry name" value="ABC_TRANSPORTER_2"/>
    <property type="match status" value="1"/>
</dbReference>
<evidence type="ECO:0000313" key="6">
    <source>
        <dbReference type="EMBL" id="QRN91677.1"/>
    </source>
</evidence>
<evidence type="ECO:0000313" key="7">
    <source>
        <dbReference type="EMBL" id="RTX70570.1"/>
    </source>
</evidence>
<dbReference type="InterPro" id="IPR003593">
    <property type="entry name" value="AAA+_ATPase"/>
</dbReference>
<evidence type="ECO:0000256" key="3">
    <source>
        <dbReference type="ARBA" id="ARBA00022741"/>
    </source>
</evidence>
<dbReference type="Proteomes" id="UP000274792">
    <property type="component" value="Unassembled WGS sequence"/>
</dbReference>
<keyword evidence="2" id="KW-0813">Transport</keyword>
<dbReference type="PANTHER" id="PTHR42734">
    <property type="entry name" value="METAL TRANSPORT SYSTEM ATP-BINDING PROTEIN TM_0124-RELATED"/>
    <property type="match status" value="1"/>
</dbReference>
<keyword evidence="4 7" id="KW-0067">ATP-binding</keyword>
<gene>
    <name evidence="7" type="ORF">CD117_13505</name>
    <name evidence="6" type="ORF">JRU67_02330</name>
</gene>
<dbReference type="InterPro" id="IPR003439">
    <property type="entry name" value="ABC_transporter-like_ATP-bd"/>
</dbReference>
<dbReference type="Pfam" id="PF00005">
    <property type="entry name" value="ABC_tran"/>
    <property type="match status" value="1"/>
</dbReference>
<evidence type="ECO:0000256" key="2">
    <source>
        <dbReference type="ARBA" id="ARBA00022448"/>
    </source>
</evidence>
<organism evidence="7 8">
    <name type="scientific">Mammaliicoccus sciuri</name>
    <name type="common">Staphylococcus sciuri</name>
    <dbReference type="NCBI Taxonomy" id="1296"/>
    <lineage>
        <taxon>Bacteria</taxon>
        <taxon>Bacillati</taxon>
        <taxon>Bacillota</taxon>
        <taxon>Bacilli</taxon>
        <taxon>Bacillales</taxon>
        <taxon>Staphylococcaceae</taxon>
        <taxon>Mammaliicoccus</taxon>
    </lineage>
</organism>
<evidence type="ECO:0000313" key="8">
    <source>
        <dbReference type="Proteomes" id="UP000274792"/>
    </source>
</evidence>
<dbReference type="InterPro" id="IPR050153">
    <property type="entry name" value="Metal_Ion_Import_ABC"/>
</dbReference>
<sequence>MLQVKNLNLYLGQQHILHDINLTIESTGELIGIMGPNGAGKSSFIKSILGEFKASGEVYWHDKPINQQLKQLTYIPQRNQLDLDFPITVQDSLLTGYYATSGWFRPLKKEAYQKRDQLMSELQLTELKDKTLNQLSGGQLQRVLLAKSLMKDSDLLCLDEPFVGIDFKSEEIMINMLRRLKSEGKLIIIVHHDIQKAKLYFDRIILLNRTIKFFGTASEALTEHNIKEVFLKEGVTP</sequence>
<evidence type="ECO:0000259" key="5">
    <source>
        <dbReference type="PROSITE" id="PS50893"/>
    </source>
</evidence>
<dbReference type="SUPFAM" id="SSF52540">
    <property type="entry name" value="P-loop containing nucleoside triphosphate hydrolases"/>
    <property type="match status" value="1"/>
</dbReference>
<evidence type="ECO:0000256" key="4">
    <source>
        <dbReference type="ARBA" id="ARBA00022840"/>
    </source>
</evidence>
<dbReference type="RefSeq" id="WP_025905997.1">
    <property type="nucleotide sequence ID" value="NZ_CP065960.1"/>
</dbReference>
<dbReference type="InterPro" id="IPR017871">
    <property type="entry name" value="ABC_transporter-like_CS"/>
</dbReference>
<protein>
    <submittedName>
        <fullName evidence="7">Metal ABC transporter ATP-binding protein</fullName>
    </submittedName>
</protein>
<dbReference type="EMBL" id="RXWV01000092">
    <property type="protein sequence ID" value="RTX70570.1"/>
    <property type="molecule type" value="Genomic_DNA"/>
</dbReference>
<proteinExistence type="inferred from homology"/>
<dbReference type="InterPro" id="IPR027417">
    <property type="entry name" value="P-loop_NTPase"/>
</dbReference>
<accession>A0A7T4U485</accession>
<dbReference type="SMART" id="SM00382">
    <property type="entry name" value="AAA"/>
    <property type="match status" value="1"/>
</dbReference>
<comment type="similarity">
    <text evidence="1">Belongs to the ABC transporter superfamily.</text>
</comment>
<dbReference type="EMBL" id="CP069389">
    <property type="protein sequence ID" value="QRN91677.1"/>
    <property type="molecule type" value="Genomic_DNA"/>
</dbReference>
<reference evidence="7 8" key="1">
    <citation type="submission" date="2018-10" db="EMBL/GenBank/DDBJ databases">
        <title>A collection Staphylococci species genome sequencing.</title>
        <authorList>
            <person name="Cole K."/>
        </authorList>
    </citation>
    <scope>NUCLEOTIDE SEQUENCE [LARGE SCALE GENOMIC DNA]</scope>
    <source>
        <strain evidence="7">CCUG 37923</strain>
        <strain evidence="8">NCTC 12218</strain>
    </source>
</reference>
<feature type="domain" description="ABC transporter" evidence="5">
    <location>
        <begin position="2"/>
        <end position="234"/>
    </location>
</feature>
<evidence type="ECO:0000256" key="1">
    <source>
        <dbReference type="ARBA" id="ARBA00005417"/>
    </source>
</evidence>